<dbReference type="PANTHER" id="PTHR47371:SF3">
    <property type="entry name" value="PHOSPHOGLYCEROL TRANSFERASE I"/>
    <property type="match status" value="1"/>
</dbReference>
<evidence type="ECO:0000256" key="6">
    <source>
        <dbReference type="ARBA" id="ARBA00022989"/>
    </source>
</evidence>
<feature type="active site" evidence="8">
    <location>
        <position position="289"/>
    </location>
</feature>
<protein>
    <submittedName>
        <fullName evidence="13">Phosphoglycerol transferase MdoB</fullName>
    </submittedName>
</protein>
<name>A0A1H3MBE3_9FIRM</name>
<evidence type="ECO:0000313" key="14">
    <source>
        <dbReference type="Proteomes" id="UP000199230"/>
    </source>
</evidence>
<dbReference type="Proteomes" id="UP000199230">
    <property type="component" value="Unassembled WGS sequence"/>
</dbReference>
<dbReference type="AlphaFoldDB" id="A0A1H3MBE3"/>
<gene>
    <name evidence="13" type="ORF">SAMN05192546_10470</name>
</gene>
<proteinExistence type="inferred from homology"/>
<evidence type="ECO:0000256" key="8">
    <source>
        <dbReference type="PIRSR" id="PIRSR005091-1"/>
    </source>
</evidence>
<dbReference type="STRING" id="159292.SAMN05192546_10470"/>
<organism evidence="13 14">
    <name type="scientific">Tindallia californiensis</name>
    <dbReference type="NCBI Taxonomy" id="159292"/>
    <lineage>
        <taxon>Bacteria</taxon>
        <taxon>Bacillati</taxon>
        <taxon>Bacillota</taxon>
        <taxon>Clostridia</taxon>
        <taxon>Peptostreptococcales</taxon>
        <taxon>Tindalliaceae</taxon>
        <taxon>Tindallia</taxon>
    </lineage>
</organism>
<evidence type="ECO:0000256" key="3">
    <source>
        <dbReference type="ARBA" id="ARBA00009983"/>
    </source>
</evidence>
<evidence type="ECO:0000256" key="5">
    <source>
        <dbReference type="ARBA" id="ARBA00022692"/>
    </source>
</evidence>
<evidence type="ECO:0000256" key="11">
    <source>
        <dbReference type="SAM" id="Phobius"/>
    </source>
</evidence>
<dbReference type="Pfam" id="PF00884">
    <property type="entry name" value="Sulfatase"/>
    <property type="match status" value="1"/>
</dbReference>
<reference evidence="13 14" key="1">
    <citation type="submission" date="2016-10" db="EMBL/GenBank/DDBJ databases">
        <authorList>
            <person name="de Groot N.N."/>
        </authorList>
    </citation>
    <scope>NUCLEOTIDE SEQUENCE [LARGE SCALE GENOMIC DNA]</scope>
    <source>
        <strain evidence="13 14">APO</strain>
    </source>
</reference>
<feature type="transmembrane region" description="Helical" evidence="11">
    <location>
        <begin position="114"/>
        <end position="137"/>
    </location>
</feature>
<feature type="binding site" evidence="10">
    <location>
        <position position="289"/>
    </location>
    <ligand>
        <name>Mn(2+)</name>
        <dbReference type="ChEBI" id="CHEBI:29035"/>
    </ligand>
</feature>
<evidence type="ECO:0000256" key="10">
    <source>
        <dbReference type="PIRSR" id="PIRSR005091-3"/>
    </source>
</evidence>
<dbReference type="SUPFAM" id="SSF53649">
    <property type="entry name" value="Alkaline phosphatase-like"/>
    <property type="match status" value="1"/>
</dbReference>
<feature type="domain" description="Sulfatase N-terminal" evidence="12">
    <location>
        <begin position="238"/>
        <end position="526"/>
    </location>
</feature>
<dbReference type="Gene3D" id="3.40.720.10">
    <property type="entry name" value="Alkaline Phosphatase, subunit A"/>
    <property type="match status" value="1"/>
</dbReference>
<dbReference type="EMBL" id="FNPV01000004">
    <property type="protein sequence ID" value="SDY74027.1"/>
    <property type="molecule type" value="Genomic_DNA"/>
</dbReference>
<feature type="transmembrane region" description="Helical" evidence="11">
    <location>
        <begin position="71"/>
        <end position="94"/>
    </location>
</feature>
<dbReference type="InterPro" id="IPR017850">
    <property type="entry name" value="Alkaline_phosphatase_core_sf"/>
</dbReference>
<feature type="binding site" evidence="10">
    <location>
        <position position="463"/>
    </location>
    <ligand>
        <name>Mn(2+)</name>
        <dbReference type="ChEBI" id="CHEBI:29035"/>
    </ligand>
</feature>
<dbReference type="CDD" id="cd16015">
    <property type="entry name" value="LTA_synthase"/>
    <property type="match status" value="1"/>
</dbReference>
<evidence type="ECO:0000256" key="7">
    <source>
        <dbReference type="ARBA" id="ARBA00023136"/>
    </source>
</evidence>
<dbReference type="GO" id="GO:0016740">
    <property type="term" value="F:transferase activity"/>
    <property type="evidence" value="ECO:0007669"/>
    <property type="project" value="UniProtKB-KW"/>
</dbReference>
<evidence type="ECO:0000256" key="2">
    <source>
        <dbReference type="ARBA" id="ARBA00004936"/>
    </source>
</evidence>
<keyword evidence="5 11" id="KW-0812">Transmembrane</keyword>
<feature type="transmembrane region" description="Helical" evidence="11">
    <location>
        <begin position="14"/>
        <end position="35"/>
    </location>
</feature>
<dbReference type="Gene3D" id="3.30.1120.170">
    <property type="match status" value="1"/>
</dbReference>
<keyword evidence="9" id="KW-0464">Manganese</keyword>
<dbReference type="RefSeq" id="WP_093312492.1">
    <property type="nucleotide sequence ID" value="NZ_FNPV01000004.1"/>
</dbReference>
<dbReference type="InterPro" id="IPR000917">
    <property type="entry name" value="Sulfatase_N"/>
</dbReference>
<dbReference type="OrthoDB" id="5901192at2"/>
<dbReference type="GO" id="GO:0005886">
    <property type="term" value="C:plasma membrane"/>
    <property type="evidence" value="ECO:0007669"/>
    <property type="project" value="UniProtKB-SubCell"/>
</dbReference>
<accession>A0A1H3MBE3</accession>
<feature type="transmembrane region" description="Helical" evidence="11">
    <location>
        <begin position="41"/>
        <end position="64"/>
    </location>
</feature>
<keyword evidence="14" id="KW-1185">Reference proteome</keyword>
<sequence length="638" mass="73954">MDWGKRIEKPNAHIIRMMTVFVITLLVKMMILHWIMGVRLYFIQAAIMNLMTLTGLFLLFIYFFPKNYFKAFWWMHLLVSGLIFVNTVYYSHFFTLVPVGSVFQIGQLGGVSDSIFALLRPIYFLYFADTIYLRFWIKKKSKLYHSWYYDKKNRRNGIYAIAFMVLMSFMVGAINLVALSTEGNLRPANLGMINYHIYDTFRLTRPAPIVDPDQAEEAVIAIEEEEKDRRFEGLLEGRNIIVIQAESLQSFPMEHALADQEVTPVLNDLIRQDTLYFSNFYEQVGWGNTSDAEFVVHNGFYPSTSTFSYQAYEGNDFYTLPMHLEKQGYTSIVFHGNDPEFWSRQSAYPGQGIHHFYSAEDFEMNEIIGLGLSDYELYKQSIQWLKEKPEPFYAFYITLTCHHPFVMPEPYQWLDMPAEYEDTYLGHYLQSVYYMDQQIGYFINLLKEEGLYDHSAIVIYGDHQGVDMRNQEINEQVSRYISRPYQEDEMFRVPLMVHVPGSGVEEEITLAGGQIDFFPTMANLAGNPLAPDAVLGQDLLNIKEGFVAKQVHVSAGSFIDNEKIFIMSPEGLYDNSQSWNLKTGEQVPLEEARQGYERALAEITLSEYVMENNLIPRVQKAGLSGILDNIRFLLDLEK</sequence>
<evidence type="ECO:0000313" key="13">
    <source>
        <dbReference type="EMBL" id="SDY74027.1"/>
    </source>
</evidence>
<dbReference type="GO" id="GO:0046872">
    <property type="term" value="F:metal ion binding"/>
    <property type="evidence" value="ECO:0007669"/>
    <property type="project" value="UniProtKB-KW"/>
</dbReference>
<feature type="binding site" evidence="10">
    <location>
        <position position="246"/>
    </location>
    <ligand>
        <name>Mn(2+)</name>
        <dbReference type="ChEBI" id="CHEBI:29035"/>
    </ligand>
</feature>
<keyword evidence="13" id="KW-0808">Transferase</keyword>
<comment type="pathway">
    <text evidence="2">Cell wall biogenesis; lipoteichoic acid biosynthesis.</text>
</comment>
<evidence type="ECO:0000256" key="4">
    <source>
        <dbReference type="ARBA" id="ARBA00022475"/>
    </source>
</evidence>
<evidence type="ECO:0000256" key="1">
    <source>
        <dbReference type="ARBA" id="ARBA00004651"/>
    </source>
</evidence>
<comment type="similarity">
    <text evidence="3">Belongs to the LTA synthase family.</text>
</comment>
<dbReference type="PANTHER" id="PTHR47371">
    <property type="entry name" value="LIPOTEICHOIC ACID SYNTHASE"/>
    <property type="match status" value="1"/>
</dbReference>
<comment type="subcellular location">
    <subcellularLocation>
        <location evidence="1">Cell membrane</location>
        <topology evidence="1">Multi-pass membrane protein</topology>
    </subcellularLocation>
</comment>
<dbReference type="PIRSF" id="PIRSF005091">
    <property type="entry name" value="Mmb_sulf_HI1246"/>
    <property type="match status" value="1"/>
</dbReference>
<evidence type="ECO:0000256" key="9">
    <source>
        <dbReference type="PIRSR" id="PIRSR005091-2"/>
    </source>
</evidence>
<feature type="binding site" evidence="9">
    <location>
        <position position="402"/>
    </location>
    <ligand>
        <name>substrate</name>
    </ligand>
</feature>
<keyword evidence="4" id="KW-1003">Cell membrane</keyword>
<feature type="binding site" evidence="10">
    <location>
        <position position="462"/>
    </location>
    <ligand>
        <name>Mn(2+)</name>
        <dbReference type="ChEBI" id="CHEBI:29035"/>
    </ligand>
</feature>
<feature type="transmembrane region" description="Helical" evidence="11">
    <location>
        <begin position="158"/>
        <end position="179"/>
    </location>
</feature>
<dbReference type="InterPro" id="IPR050448">
    <property type="entry name" value="OpgB/LTA_synthase_biosynth"/>
</dbReference>
<keyword evidence="6 11" id="KW-1133">Transmembrane helix</keyword>
<keyword evidence="7 11" id="KW-0472">Membrane</keyword>
<keyword evidence="9" id="KW-0479">Metal-binding</keyword>
<evidence type="ECO:0000259" key="12">
    <source>
        <dbReference type="Pfam" id="PF00884"/>
    </source>
</evidence>
<dbReference type="InterPro" id="IPR012160">
    <property type="entry name" value="LtaS-like"/>
</dbReference>